<evidence type="ECO:0000259" key="1">
    <source>
        <dbReference type="Pfam" id="PF09414"/>
    </source>
</evidence>
<sequence>MNYFADWPLDKLNTATKYPSIPTYHKLGDRGRLTEELNVDFGDDDVVVTEKIDGTNARIVCFVPSSLDSDSAASYLIGSRKELLFASGDLLHNPSNCIVETVRPFADDFVEGVEWPNCAVQQNLAVRVIYGEVYGARIQKGGGNYRSDVSFRLFDVVIFGQSVTRDGLADDGKAWWLNWNDVEDVARKLSIETVPVVARMATLAQAIQVVEEGLGSVVAQEEADRMDINAEGVVARTDPLLFDRRGQRLMWKLKERDFA</sequence>
<proteinExistence type="predicted"/>
<organism evidence="2">
    <name type="scientific">marine sediment metagenome</name>
    <dbReference type="NCBI Taxonomy" id="412755"/>
    <lineage>
        <taxon>unclassified sequences</taxon>
        <taxon>metagenomes</taxon>
        <taxon>ecological metagenomes</taxon>
    </lineage>
</organism>
<dbReference type="SUPFAM" id="SSF56091">
    <property type="entry name" value="DNA ligase/mRNA capping enzyme, catalytic domain"/>
    <property type="match status" value="1"/>
</dbReference>
<dbReference type="Gene3D" id="3.30.470.30">
    <property type="entry name" value="DNA ligase/mRNA capping enzyme"/>
    <property type="match status" value="1"/>
</dbReference>
<evidence type="ECO:0000313" key="2">
    <source>
        <dbReference type="EMBL" id="KKK85253.1"/>
    </source>
</evidence>
<accession>A0A0F8YUU8</accession>
<comment type="caution">
    <text evidence="2">The sequence shown here is derived from an EMBL/GenBank/DDBJ whole genome shotgun (WGS) entry which is preliminary data.</text>
</comment>
<gene>
    <name evidence="2" type="ORF">LCGC14_2775160</name>
</gene>
<dbReference type="Pfam" id="PF09414">
    <property type="entry name" value="RNA_ligase"/>
    <property type="match status" value="1"/>
</dbReference>
<feature type="domain" description="RNA ligase" evidence="1">
    <location>
        <begin position="45"/>
        <end position="240"/>
    </location>
</feature>
<dbReference type="AlphaFoldDB" id="A0A0F8YUU8"/>
<dbReference type="EMBL" id="LAZR01051395">
    <property type="protein sequence ID" value="KKK85253.1"/>
    <property type="molecule type" value="Genomic_DNA"/>
</dbReference>
<reference evidence="2" key="1">
    <citation type="journal article" date="2015" name="Nature">
        <title>Complex archaea that bridge the gap between prokaryotes and eukaryotes.</title>
        <authorList>
            <person name="Spang A."/>
            <person name="Saw J.H."/>
            <person name="Jorgensen S.L."/>
            <person name="Zaremba-Niedzwiedzka K."/>
            <person name="Martijn J."/>
            <person name="Lind A.E."/>
            <person name="van Eijk R."/>
            <person name="Schleper C."/>
            <person name="Guy L."/>
            <person name="Ettema T.J."/>
        </authorList>
    </citation>
    <scope>NUCLEOTIDE SEQUENCE</scope>
</reference>
<protein>
    <recommendedName>
        <fullName evidence="1">RNA ligase domain-containing protein</fullName>
    </recommendedName>
</protein>
<dbReference type="InterPro" id="IPR021122">
    <property type="entry name" value="RNA_ligase_dom_REL/Rnl2"/>
</dbReference>
<dbReference type="Gene3D" id="3.30.1490.70">
    <property type="match status" value="1"/>
</dbReference>
<name>A0A0F8YUU8_9ZZZZ</name>